<evidence type="ECO:0000313" key="4">
    <source>
        <dbReference type="RefSeq" id="XP_044931369.1"/>
    </source>
</evidence>
<dbReference type="GO" id="GO:0005576">
    <property type="term" value="C:extracellular region"/>
    <property type="evidence" value="ECO:0007669"/>
    <property type="project" value="TreeGrafter"/>
</dbReference>
<dbReference type="CTD" id="51237"/>
<feature type="region of interest" description="Disordered" evidence="1">
    <location>
        <begin position="102"/>
        <end position="134"/>
    </location>
</feature>
<name>A0A8U0UWL0_MUSPF</name>
<accession>A0A8U0UWL0</accession>
<evidence type="ECO:0000313" key="3">
    <source>
        <dbReference type="Proteomes" id="UP000000715"/>
    </source>
</evidence>
<dbReference type="RefSeq" id="XP_044931369.1">
    <property type="nucleotide sequence ID" value="XM_045075434.1"/>
</dbReference>
<evidence type="ECO:0000256" key="2">
    <source>
        <dbReference type="SAM" id="SignalP"/>
    </source>
</evidence>
<dbReference type="GO" id="GO:0034663">
    <property type="term" value="C:endoplasmic reticulum chaperone complex"/>
    <property type="evidence" value="ECO:0007669"/>
    <property type="project" value="TreeGrafter"/>
</dbReference>
<dbReference type="PANTHER" id="PTHR15881">
    <property type="entry name" value="MARGINAL ZONE B- AND B1-CELL-SPECIFIC PROTEIN"/>
    <property type="match status" value="1"/>
</dbReference>
<reference evidence="4" key="1">
    <citation type="submission" date="2025-08" db="UniProtKB">
        <authorList>
            <consortium name="RefSeq"/>
        </authorList>
    </citation>
    <scope>IDENTIFICATION</scope>
    <source>
        <tissue evidence="4">Brain</tissue>
    </source>
</reference>
<dbReference type="AlphaFoldDB" id="A0A8U0UWL0"/>
<keyword evidence="3" id="KW-1185">Reference proteome</keyword>
<dbReference type="GeneID" id="101670290"/>
<protein>
    <submittedName>
        <fullName evidence="4">Marginal zone B- and B1-cell-specific protein isoform X2</fullName>
    </submittedName>
</protein>
<feature type="chain" id="PRO_5035901854" evidence="2">
    <location>
        <begin position="22"/>
        <end position="161"/>
    </location>
</feature>
<sequence>MTLSLPLLLLLGAWAIPGGFGDRAPLTATAPQLDDEEKYSAHMPAHLRCDACRAVVYQSLLVLDVALFGKGRGQASHPRLRGATAGAERVCIHRRPGPELHPDLAGLWDPRSEPGETSHRPRTQQGPRANHQCDDHRGPLAHQALHDMFALPGGVWRRPDL</sequence>
<evidence type="ECO:0000256" key="1">
    <source>
        <dbReference type="SAM" id="MobiDB-lite"/>
    </source>
</evidence>
<keyword evidence="2" id="KW-0732">Signal</keyword>
<dbReference type="GO" id="GO:0030888">
    <property type="term" value="P:regulation of B cell proliferation"/>
    <property type="evidence" value="ECO:0007669"/>
    <property type="project" value="TreeGrafter"/>
</dbReference>
<dbReference type="PANTHER" id="PTHR15881:SF2">
    <property type="entry name" value="MARGINAL ZONE B- AND B1-CELL-SPECIFIC PROTEIN"/>
    <property type="match status" value="1"/>
</dbReference>
<gene>
    <name evidence="4" type="primary">MZB1</name>
</gene>
<dbReference type="Proteomes" id="UP000000715">
    <property type="component" value="Unplaced"/>
</dbReference>
<feature type="signal peptide" evidence="2">
    <location>
        <begin position="1"/>
        <end position="21"/>
    </location>
</feature>
<dbReference type="InterPro" id="IPR052682">
    <property type="entry name" value="MZB1"/>
</dbReference>
<proteinExistence type="predicted"/>
<organism evidence="3 4">
    <name type="scientific">Mustela putorius furo</name>
    <name type="common">European domestic ferret</name>
    <name type="synonym">Mustela furo</name>
    <dbReference type="NCBI Taxonomy" id="9669"/>
    <lineage>
        <taxon>Eukaryota</taxon>
        <taxon>Metazoa</taxon>
        <taxon>Chordata</taxon>
        <taxon>Craniata</taxon>
        <taxon>Vertebrata</taxon>
        <taxon>Euteleostomi</taxon>
        <taxon>Mammalia</taxon>
        <taxon>Eutheria</taxon>
        <taxon>Laurasiatheria</taxon>
        <taxon>Carnivora</taxon>
        <taxon>Caniformia</taxon>
        <taxon>Musteloidea</taxon>
        <taxon>Mustelidae</taxon>
        <taxon>Mustelinae</taxon>
        <taxon>Mustela</taxon>
    </lineage>
</organism>
<feature type="compositionally biased region" description="Basic and acidic residues" evidence="1">
    <location>
        <begin position="110"/>
        <end position="119"/>
    </location>
</feature>